<dbReference type="AlphaFoldDB" id="A0A5C3ND42"/>
<dbReference type="OrthoDB" id="2873242at2759"/>
<feature type="transmembrane region" description="Helical" evidence="1">
    <location>
        <begin position="227"/>
        <end position="247"/>
    </location>
</feature>
<keyword evidence="1" id="KW-0812">Transmembrane</keyword>
<protein>
    <submittedName>
        <fullName evidence="2">Uncharacterized protein</fullName>
    </submittedName>
</protein>
<keyword evidence="1" id="KW-1133">Transmembrane helix</keyword>
<organism evidence="2 3">
    <name type="scientific">Heliocybe sulcata</name>
    <dbReference type="NCBI Taxonomy" id="5364"/>
    <lineage>
        <taxon>Eukaryota</taxon>
        <taxon>Fungi</taxon>
        <taxon>Dikarya</taxon>
        <taxon>Basidiomycota</taxon>
        <taxon>Agaricomycotina</taxon>
        <taxon>Agaricomycetes</taxon>
        <taxon>Gloeophyllales</taxon>
        <taxon>Gloeophyllaceae</taxon>
        <taxon>Heliocybe</taxon>
    </lineage>
</organism>
<reference evidence="2 3" key="1">
    <citation type="journal article" date="2019" name="Nat. Ecol. Evol.">
        <title>Megaphylogeny resolves global patterns of mushroom evolution.</title>
        <authorList>
            <person name="Varga T."/>
            <person name="Krizsan K."/>
            <person name="Foldi C."/>
            <person name="Dima B."/>
            <person name="Sanchez-Garcia M."/>
            <person name="Sanchez-Ramirez S."/>
            <person name="Szollosi G.J."/>
            <person name="Szarkandi J.G."/>
            <person name="Papp V."/>
            <person name="Albert L."/>
            <person name="Andreopoulos W."/>
            <person name="Angelini C."/>
            <person name="Antonin V."/>
            <person name="Barry K.W."/>
            <person name="Bougher N.L."/>
            <person name="Buchanan P."/>
            <person name="Buyck B."/>
            <person name="Bense V."/>
            <person name="Catcheside P."/>
            <person name="Chovatia M."/>
            <person name="Cooper J."/>
            <person name="Damon W."/>
            <person name="Desjardin D."/>
            <person name="Finy P."/>
            <person name="Geml J."/>
            <person name="Haridas S."/>
            <person name="Hughes K."/>
            <person name="Justo A."/>
            <person name="Karasinski D."/>
            <person name="Kautmanova I."/>
            <person name="Kiss B."/>
            <person name="Kocsube S."/>
            <person name="Kotiranta H."/>
            <person name="LaButti K.M."/>
            <person name="Lechner B.E."/>
            <person name="Liimatainen K."/>
            <person name="Lipzen A."/>
            <person name="Lukacs Z."/>
            <person name="Mihaltcheva S."/>
            <person name="Morgado L.N."/>
            <person name="Niskanen T."/>
            <person name="Noordeloos M.E."/>
            <person name="Ohm R.A."/>
            <person name="Ortiz-Santana B."/>
            <person name="Ovrebo C."/>
            <person name="Racz N."/>
            <person name="Riley R."/>
            <person name="Savchenko A."/>
            <person name="Shiryaev A."/>
            <person name="Soop K."/>
            <person name="Spirin V."/>
            <person name="Szebenyi C."/>
            <person name="Tomsovsky M."/>
            <person name="Tulloss R.E."/>
            <person name="Uehling J."/>
            <person name="Grigoriev I.V."/>
            <person name="Vagvolgyi C."/>
            <person name="Papp T."/>
            <person name="Martin F.M."/>
            <person name="Miettinen O."/>
            <person name="Hibbett D.S."/>
            <person name="Nagy L.G."/>
        </authorList>
    </citation>
    <scope>NUCLEOTIDE SEQUENCE [LARGE SCALE GENOMIC DNA]</scope>
    <source>
        <strain evidence="2 3">OMC1185</strain>
    </source>
</reference>
<proteinExistence type="predicted"/>
<dbReference type="EMBL" id="ML213506">
    <property type="protein sequence ID" value="TFK53898.1"/>
    <property type="molecule type" value="Genomic_DNA"/>
</dbReference>
<feature type="transmembrane region" description="Helical" evidence="1">
    <location>
        <begin position="101"/>
        <end position="122"/>
    </location>
</feature>
<evidence type="ECO:0000313" key="3">
    <source>
        <dbReference type="Proteomes" id="UP000305948"/>
    </source>
</evidence>
<evidence type="ECO:0000256" key="1">
    <source>
        <dbReference type="SAM" id="Phobius"/>
    </source>
</evidence>
<feature type="transmembrane region" description="Helical" evidence="1">
    <location>
        <begin position="267"/>
        <end position="286"/>
    </location>
</feature>
<feature type="transmembrane region" description="Helical" evidence="1">
    <location>
        <begin position="12"/>
        <end position="36"/>
    </location>
</feature>
<sequence>MSTVNTNQMNMIQILVSGFLNGVYTMIFGASMYALIFRQGASPQRCTLLLVNISLYVLCAVQAAITFWQSFVSTDELANGSSGGDPTLVHEVLLYDLGQNIIDALIPCTNLIADGLLVWRCYVLYNRRAWVMVVPVVLLAAGTACGFAVVAFDCKLYRIRLHAPPSSAVPPPQWSTLTSLSQAIRAAMYIISAVTNSSMSGLIAFRIWKATRNIGKNKVRYLRVASLLLETGIVYSVTLILDAIFAALDPTRTEGIDNLVGTIVMQITQQLVGIFPAVIILMVALGKTSDQTVIYSDSQKKNRAQKTEVSSILFASPPARARVSGATGPTHSIELETRGIVLDVVENAVDAEEL</sequence>
<dbReference type="Proteomes" id="UP000305948">
    <property type="component" value="Unassembled WGS sequence"/>
</dbReference>
<gene>
    <name evidence="2" type="ORF">OE88DRAFT_1732648</name>
</gene>
<name>A0A5C3ND42_9AGAM</name>
<keyword evidence="1" id="KW-0472">Membrane</keyword>
<feature type="transmembrane region" description="Helical" evidence="1">
    <location>
        <begin position="129"/>
        <end position="152"/>
    </location>
</feature>
<keyword evidence="3" id="KW-1185">Reference proteome</keyword>
<feature type="transmembrane region" description="Helical" evidence="1">
    <location>
        <begin position="186"/>
        <end position="207"/>
    </location>
</feature>
<evidence type="ECO:0000313" key="2">
    <source>
        <dbReference type="EMBL" id="TFK53898.1"/>
    </source>
</evidence>
<accession>A0A5C3ND42</accession>
<feature type="transmembrane region" description="Helical" evidence="1">
    <location>
        <begin position="48"/>
        <end position="68"/>
    </location>
</feature>